<dbReference type="AlphaFoldDB" id="A0A0K0DHD6"/>
<organism evidence="13 14">
    <name type="scientific">Angiostrongylus cantonensis</name>
    <name type="common">Rat lungworm</name>
    <dbReference type="NCBI Taxonomy" id="6313"/>
    <lineage>
        <taxon>Eukaryota</taxon>
        <taxon>Metazoa</taxon>
        <taxon>Ecdysozoa</taxon>
        <taxon>Nematoda</taxon>
        <taxon>Chromadorea</taxon>
        <taxon>Rhabditida</taxon>
        <taxon>Rhabditina</taxon>
        <taxon>Rhabditomorpha</taxon>
        <taxon>Strongyloidea</taxon>
        <taxon>Metastrongylidae</taxon>
        <taxon>Angiostrongylus</taxon>
    </lineage>
</organism>
<evidence type="ECO:0000259" key="12">
    <source>
        <dbReference type="PROSITE" id="PS52035"/>
    </source>
</evidence>
<dbReference type="InterPro" id="IPR003146">
    <property type="entry name" value="M14A_act_pep"/>
</dbReference>
<evidence type="ECO:0000256" key="11">
    <source>
        <dbReference type="PROSITE-ProRule" id="PRU01379"/>
    </source>
</evidence>
<keyword evidence="10" id="KW-1015">Disulfide bond</keyword>
<dbReference type="InterPro" id="IPR036990">
    <property type="entry name" value="M14A-like_propep"/>
</dbReference>
<proteinExistence type="inferred from homology"/>
<comment type="caution">
    <text evidence="11">Lacks conserved residue(s) required for the propagation of feature annotation.</text>
</comment>
<keyword evidence="7" id="KW-0378">Hydrolase</keyword>
<name>A0A0K0DHD6_ANGCA</name>
<dbReference type="GO" id="GO:0005615">
    <property type="term" value="C:extracellular space"/>
    <property type="evidence" value="ECO:0007669"/>
    <property type="project" value="TreeGrafter"/>
</dbReference>
<dbReference type="WBParaSite" id="ACAC_0001059201-mRNA-1">
    <property type="protein sequence ID" value="ACAC_0001059201-mRNA-1"/>
    <property type="gene ID" value="ACAC_0001059201"/>
</dbReference>
<evidence type="ECO:0000256" key="1">
    <source>
        <dbReference type="ARBA" id="ARBA00001947"/>
    </source>
</evidence>
<feature type="domain" description="Peptidase M14" evidence="12">
    <location>
        <begin position="95"/>
        <end position="171"/>
    </location>
</feature>
<evidence type="ECO:0000256" key="9">
    <source>
        <dbReference type="ARBA" id="ARBA00023049"/>
    </source>
</evidence>
<dbReference type="Pfam" id="PF02244">
    <property type="entry name" value="Propep_M14"/>
    <property type="match status" value="1"/>
</dbReference>
<dbReference type="InterPro" id="IPR000834">
    <property type="entry name" value="Peptidase_M14"/>
</dbReference>
<keyword evidence="8" id="KW-0862">Zinc</keyword>
<dbReference type="PANTHER" id="PTHR11705:SF49">
    <property type="entry name" value="SHKT DOMAIN-CONTAINING PROTEIN"/>
    <property type="match status" value="1"/>
</dbReference>
<reference evidence="13" key="1">
    <citation type="submission" date="2012-09" db="EMBL/GenBank/DDBJ databases">
        <authorList>
            <person name="Martin A.A."/>
        </authorList>
    </citation>
    <scope>NUCLEOTIDE SEQUENCE</scope>
</reference>
<sequence>MSMLDFWKTAKNLNGFWDVMVDEQVGNELLEKLSKYEISYIKTIDDVQKLIMARERAERPRRLHDESSGPFYDFGRYGSYDIFLNCPRNFRSFQRTQLLEDMVSWMHALAKDDPQHVLFVSIGTTHEGRSIDGVEIGHRNRTNRIFWIDGGIHAREWAAPHTALYFIRQVK</sequence>
<dbReference type="SUPFAM" id="SSF54897">
    <property type="entry name" value="Protease propeptides/inhibitors"/>
    <property type="match status" value="1"/>
</dbReference>
<evidence type="ECO:0000256" key="6">
    <source>
        <dbReference type="ARBA" id="ARBA00022729"/>
    </source>
</evidence>
<evidence type="ECO:0000313" key="14">
    <source>
        <dbReference type="WBParaSite" id="ACAC_0001059201-mRNA-1"/>
    </source>
</evidence>
<dbReference type="SUPFAM" id="SSF53187">
    <property type="entry name" value="Zn-dependent exopeptidases"/>
    <property type="match status" value="1"/>
</dbReference>
<keyword evidence="4" id="KW-0645">Protease</keyword>
<protein>
    <submittedName>
        <fullName evidence="14">Peptidase_M14 domain-containing protein</fullName>
    </submittedName>
</protein>
<reference evidence="14" key="2">
    <citation type="submission" date="2017-02" db="UniProtKB">
        <authorList>
            <consortium name="WormBaseParasite"/>
        </authorList>
    </citation>
    <scope>IDENTIFICATION</scope>
</reference>
<keyword evidence="5" id="KW-0479">Metal-binding</keyword>
<dbReference type="Gene3D" id="3.30.70.340">
    <property type="entry name" value="Metallocarboxypeptidase-like"/>
    <property type="match status" value="1"/>
</dbReference>
<evidence type="ECO:0000256" key="5">
    <source>
        <dbReference type="ARBA" id="ARBA00022723"/>
    </source>
</evidence>
<evidence type="ECO:0000313" key="13">
    <source>
        <dbReference type="Proteomes" id="UP000035642"/>
    </source>
</evidence>
<comment type="similarity">
    <text evidence="2 11">Belongs to the peptidase M14 family.</text>
</comment>
<keyword evidence="6" id="KW-0732">Signal</keyword>
<evidence type="ECO:0000256" key="8">
    <source>
        <dbReference type="ARBA" id="ARBA00022833"/>
    </source>
</evidence>
<evidence type="ECO:0000256" key="3">
    <source>
        <dbReference type="ARBA" id="ARBA00022645"/>
    </source>
</evidence>
<keyword evidence="13" id="KW-1185">Reference proteome</keyword>
<dbReference type="PROSITE" id="PS52035">
    <property type="entry name" value="PEPTIDASE_M14"/>
    <property type="match status" value="1"/>
</dbReference>
<dbReference type="Proteomes" id="UP000035642">
    <property type="component" value="Unassembled WGS sequence"/>
</dbReference>
<dbReference type="STRING" id="6313.A0A0K0DHD6"/>
<dbReference type="Pfam" id="PF00246">
    <property type="entry name" value="Peptidase_M14"/>
    <property type="match status" value="1"/>
</dbReference>
<dbReference type="Gene3D" id="3.40.630.10">
    <property type="entry name" value="Zn peptidases"/>
    <property type="match status" value="1"/>
</dbReference>
<evidence type="ECO:0000256" key="7">
    <source>
        <dbReference type="ARBA" id="ARBA00022801"/>
    </source>
</evidence>
<dbReference type="GO" id="GO:0008270">
    <property type="term" value="F:zinc ion binding"/>
    <property type="evidence" value="ECO:0007669"/>
    <property type="project" value="InterPro"/>
</dbReference>
<keyword evidence="3" id="KW-0121">Carboxypeptidase</keyword>
<dbReference type="PANTHER" id="PTHR11705">
    <property type="entry name" value="PROTEASE FAMILY M14 CARBOXYPEPTIDASE A,B"/>
    <property type="match status" value="1"/>
</dbReference>
<accession>A0A0K0DHD6</accession>
<comment type="cofactor">
    <cofactor evidence="1">
        <name>Zn(2+)</name>
        <dbReference type="ChEBI" id="CHEBI:29105"/>
    </cofactor>
</comment>
<evidence type="ECO:0000256" key="10">
    <source>
        <dbReference type="ARBA" id="ARBA00023157"/>
    </source>
</evidence>
<dbReference type="GO" id="GO:0006508">
    <property type="term" value="P:proteolysis"/>
    <property type="evidence" value="ECO:0007669"/>
    <property type="project" value="UniProtKB-KW"/>
</dbReference>
<evidence type="ECO:0000256" key="4">
    <source>
        <dbReference type="ARBA" id="ARBA00022670"/>
    </source>
</evidence>
<evidence type="ECO:0000256" key="2">
    <source>
        <dbReference type="ARBA" id="ARBA00005988"/>
    </source>
</evidence>
<keyword evidence="9" id="KW-0482">Metalloprotease</keyword>
<dbReference type="GO" id="GO:0004181">
    <property type="term" value="F:metallocarboxypeptidase activity"/>
    <property type="evidence" value="ECO:0007669"/>
    <property type="project" value="InterPro"/>
</dbReference>